<proteinExistence type="predicted"/>
<keyword evidence="2" id="KW-1185">Reference proteome</keyword>
<evidence type="ECO:0000313" key="1">
    <source>
        <dbReference type="EMBL" id="SPO63826.1"/>
    </source>
</evidence>
<reference evidence="1 2" key="1">
    <citation type="submission" date="2018-02" db="EMBL/GenBank/DDBJ databases">
        <authorList>
            <person name="Dubost A."/>
        </authorList>
    </citation>
    <scope>NUCLEOTIDE SEQUENCE [LARGE SCALE GENOMIC DNA]</scope>
    <source>
        <strain evidence="2">JV551A3</strain>
    </source>
</reference>
<evidence type="ECO:0000313" key="2">
    <source>
        <dbReference type="Proteomes" id="UP000294335"/>
    </source>
</evidence>
<accession>A0AAQ1PCA5</accession>
<dbReference type="Proteomes" id="UP000294335">
    <property type="component" value="Unassembled WGS sequence"/>
</dbReference>
<organism evidence="1 2">
    <name type="scientific">Pseudomonas inefficax</name>
    <dbReference type="NCBI Taxonomy" id="2078786"/>
    <lineage>
        <taxon>Bacteria</taxon>
        <taxon>Pseudomonadati</taxon>
        <taxon>Pseudomonadota</taxon>
        <taxon>Gammaproteobacteria</taxon>
        <taxon>Pseudomonadales</taxon>
        <taxon>Pseudomonadaceae</taxon>
        <taxon>Pseudomonas</taxon>
    </lineage>
</organism>
<comment type="caution">
    <text evidence="1">The sequence shown here is derived from an EMBL/GenBank/DDBJ whole genome shotgun (WGS) entry which is preliminary data.</text>
</comment>
<gene>
    <name evidence="1" type="ORF">JV551A3_V1_2240059</name>
</gene>
<name>A0AAQ1PCA5_9PSED</name>
<sequence length="70" mass="7329">MARLELDSVFFSGTPAPTVQHRPEICAVPVGAGLPAIGLQGSPETAATCVTSPHPAIFTYTPPYNTHHDS</sequence>
<dbReference type="EMBL" id="OPYN01000224">
    <property type="protein sequence ID" value="SPO63826.1"/>
    <property type="molecule type" value="Genomic_DNA"/>
</dbReference>
<protein>
    <submittedName>
        <fullName evidence="1">Uncharacterized protein</fullName>
    </submittedName>
</protein>
<dbReference type="AlphaFoldDB" id="A0AAQ1PCA5"/>